<dbReference type="SUPFAM" id="SSF54427">
    <property type="entry name" value="NTF2-like"/>
    <property type="match status" value="1"/>
</dbReference>
<evidence type="ECO:0000313" key="3">
    <source>
        <dbReference type="WBParaSite" id="BXY_0858900.1"/>
    </source>
</evidence>
<accession>A0A1I7S6F1</accession>
<dbReference type="AlphaFoldDB" id="A0A1I7S6F1"/>
<dbReference type="Pfam" id="PF14534">
    <property type="entry name" value="DUF4440"/>
    <property type="match status" value="1"/>
</dbReference>
<dbReference type="eggNOG" id="ENOG502S0PP">
    <property type="taxonomic scope" value="Eukaryota"/>
</dbReference>
<dbReference type="Proteomes" id="UP000095284">
    <property type="component" value="Unplaced"/>
</dbReference>
<dbReference type="WBParaSite" id="BXY_0858900.1">
    <property type="protein sequence ID" value="BXY_0858900.1"/>
    <property type="gene ID" value="BXY_0858900"/>
</dbReference>
<reference evidence="3" key="1">
    <citation type="submission" date="2016-11" db="UniProtKB">
        <authorList>
            <consortium name="WormBaseParasite"/>
        </authorList>
    </citation>
    <scope>IDENTIFICATION</scope>
</reference>
<name>A0A1I7S6F1_BURXY</name>
<protein>
    <submittedName>
        <fullName evidence="3">DUF4440 domain-containing protein</fullName>
    </submittedName>
</protein>
<dbReference type="PANTHER" id="PTHR31664">
    <property type="entry name" value="PROTEIN CBG16427"/>
    <property type="match status" value="1"/>
</dbReference>
<evidence type="ECO:0000313" key="2">
    <source>
        <dbReference type="Proteomes" id="UP000095284"/>
    </source>
</evidence>
<dbReference type="InterPro" id="IPR032710">
    <property type="entry name" value="NTF2-like_dom_sf"/>
</dbReference>
<evidence type="ECO:0000259" key="1">
    <source>
        <dbReference type="Pfam" id="PF14534"/>
    </source>
</evidence>
<dbReference type="Gene3D" id="3.10.450.50">
    <property type="match status" value="1"/>
</dbReference>
<feature type="domain" description="DUF4440" evidence="1">
    <location>
        <begin position="42"/>
        <end position="143"/>
    </location>
</feature>
<sequence length="157" mass="17761">MPTKPKNCVPINTNAERNLFRHIPLNSKLIENMNMALFQEVKARQEEFMQAFNAGDAHKAAQVYDKDGYFMPNGHSPVKGREGIEKYFKQDMADGVTSAQIITEEVNGSGDWAFERGSYHLDGSRGTESGAYLQIWKKIDGVWFIHNDCFNVIKAAE</sequence>
<dbReference type="PANTHER" id="PTHR31664:SF8">
    <property type="entry name" value="DUF4440 DOMAIN-CONTAINING PROTEIN"/>
    <property type="match status" value="1"/>
</dbReference>
<proteinExistence type="predicted"/>
<dbReference type="InterPro" id="IPR027843">
    <property type="entry name" value="DUF4440"/>
</dbReference>
<organism evidence="2 3">
    <name type="scientific">Bursaphelenchus xylophilus</name>
    <name type="common">Pinewood nematode worm</name>
    <name type="synonym">Aphelenchoides xylophilus</name>
    <dbReference type="NCBI Taxonomy" id="6326"/>
    <lineage>
        <taxon>Eukaryota</taxon>
        <taxon>Metazoa</taxon>
        <taxon>Ecdysozoa</taxon>
        <taxon>Nematoda</taxon>
        <taxon>Chromadorea</taxon>
        <taxon>Rhabditida</taxon>
        <taxon>Tylenchina</taxon>
        <taxon>Tylenchomorpha</taxon>
        <taxon>Aphelenchoidea</taxon>
        <taxon>Aphelenchoididae</taxon>
        <taxon>Bursaphelenchus</taxon>
    </lineage>
</organism>